<name>A0ABU1NM27_9BURK</name>
<dbReference type="InterPro" id="IPR011006">
    <property type="entry name" value="CheY-like_superfamily"/>
</dbReference>
<keyword evidence="6" id="KW-1185">Reference proteome</keyword>
<dbReference type="PANTHER" id="PTHR43384:SF6">
    <property type="entry name" value="SEPTUM SITE-DETERMINING PROTEIN MIND HOMOLOG, CHLOROPLASTIC"/>
    <property type="match status" value="1"/>
</dbReference>
<feature type="modified residue" description="4-aspartylphosphate" evidence="3">
    <location>
        <position position="52"/>
    </location>
</feature>
<dbReference type="Gene3D" id="3.40.50.300">
    <property type="entry name" value="P-loop containing nucleotide triphosphate hydrolases"/>
    <property type="match status" value="1"/>
</dbReference>
<reference evidence="5 6" key="1">
    <citation type="submission" date="2023-07" db="EMBL/GenBank/DDBJ databases">
        <title>Sorghum-associated microbial communities from plants grown in Nebraska, USA.</title>
        <authorList>
            <person name="Schachtman D."/>
        </authorList>
    </citation>
    <scope>NUCLEOTIDE SEQUENCE [LARGE SCALE GENOMIC DNA]</scope>
    <source>
        <strain evidence="5 6">DS1781</strain>
    </source>
</reference>
<dbReference type="Pfam" id="PF13614">
    <property type="entry name" value="AAA_31"/>
    <property type="match status" value="1"/>
</dbReference>
<dbReference type="PANTHER" id="PTHR43384">
    <property type="entry name" value="SEPTUM SITE-DETERMINING PROTEIN MIND HOMOLOG, CHLOROPLASTIC-RELATED"/>
    <property type="match status" value="1"/>
</dbReference>
<dbReference type="EMBL" id="JAVDRF010000013">
    <property type="protein sequence ID" value="MDR6539066.1"/>
    <property type="molecule type" value="Genomic_DNA"/>
</dbReference>
<evidence type="ECO:0000259" key="4">
    <source>
        <dbReference type="PROSITE" id="PS50110"/>
    </source>
</evidence>
<comment type="caution">
    <text evidence="5">The sequence shown here is derived from an EMBL/GenBank/DDBJ whole genome shotgun (WGS) entry which is preliminary data.</text>
</comment>
<dbReference type="InterPro" id="IPR050625">
    <property type="entry name" value="ParA/MinD_ATPase"/>
</dbReference>
<keyword evidence="2" id="KW-0067">ATP-binding</keyword>
<dbReference type="SUPFAM" id="SSF52172">
    <property type="entry name" value="CheY-like"/>
    <property type="match status" value="1"/>
</dbReference>
<accession>A0ABU1NM27</accession>
<evidence type="ECO:0000313" key="6">
    <source>
        <dbReference type="Proteomes" id="UP001184230"/>
    </source>
</evidence>
<evidence type="ECO:0000256" key="3">
    <source>
        <dbReference type="PROSITE-ProRule" id="PRU00169"/>
    </source>
</evidence>
<protein>
    <submittedName>
        <fullName evidence="5">Pilus assembly protein CpaE</fullName>
    </submittedName>
</protein>
<dbReference type="InterPro" id="IPR025669">
    <property type="entry name" value="AAA_dom"/>
</dbReference>
<keyword evidence="1" id="KW-0547">Nucleotide-binding</keyword>
<feature type="domain" description="Response regulatory" evidence="4">
    <location>
        <begin position="2"/>
        <end position="117"/>
    </location>
</feature>
<evidence type="ECO:0000313" key="5">
    <source>
        <dbReference type="EMBL" id="MDR6539066.1"/>
    </source>
</evidence>
<gene>
    <name evidence="5" type="ORF">J2739_004861</name>
</gene>
<dbReference type="InterPro" id="IPR027417">
    <property type="entry name" value="P-loop_NTPase"/>
</dbReference>
<dbReference type="PROSITE" id="PS50110">
    <property type="entry name" value="RESPONSE_REGULATORY"/>
    <property type="match status" value="1"/>
</dbReference>
<evidence type="ECO:0000256" key="1">
    <source>
        <dbReference type="ARBA" id="ARBA00022741"/>
    </source>
</evidence>
<dbReference type="SUPFAM" id="SSF52540">
    <property type="entry name" value="P-loop containing nucleoside triphosphate hydrolases"/>
    <property type="match status" value="1"/>
</dbReference>
<proteinExistence type="predicted"/>
<sequence length="383" mass="41542">MKIAIISPNKTHLQEMGKVLEARSHTVVLAEGGKSRMRQLVEQEHPDLLLVDGMCCDPNELSLVEHVTTHHPRTAVVLLCATHTPEFLLNSMRAGVREVLPSPASAPALEAVVQRVAAKLANAHGLPSGKVLAFMPCKGGSGATFLATNLAWQLAERDSVLLVDLNLQFGDALSFVSDEMPKSTIADVAREFNRLDASFLAACTVKVTPGLSLLAAPEDPSMAMEVKPEHIDAILNLAVLQYDFVLLDMSRALDTLSIRALDRASRIFPVLQTGLPGLRNATKLLGVFKSLGYAPEKIELLVNRFDKSSEIGAPEVRRSFGRTAQRLIPDSPKEVNAAINRGVPLAQLSRSNPVVRSLADMVAVLSPREEENTSLFNRLFGRA</sequence>
<keyword evidence="3" id="KW-0597">Phosphoprotein</keyword>
<organism evidence="5 6">
    <name type="scientific">Variovorax soli</name>
    <dbReference type="NCBI Taxonomy" id="376815"/>
    <lineage>
        <taxon>Bacteria</taxon>
        <taxon>Pseudomonadati</taxon>
        <taxon>Pseudomonadota</taxon>
        <taxon>Betaproteobacteria</taxon>
        <taxon>Burkholderiales</taxon>
        <taxon>Comamonadaceae</taxon>
        <taxon>Variovorax</taxon>
    </lineage>
</organism>
<dbReference type="InterPro" id="IPR001789">
    <property type="entry name" value="Sig_transdc_resp-reg_receiver"/>
</dbReference>
<evidence type="ECO:0000256" key="2">
    <source>
        <dbReference type="ARBA" id="ARBA00022840"/>
    </source>
</evidence>
<dbReference type="Gene3D" id="3.40.50.2300">
    <property type="match status" value="1"/>
</dbReference>
<dbReference type="RefSeq" id="WP_309906454.1">
    <property type="nucleotide sequence ID" value="NZ_JAVDRF010000013.1"/>
</dbReference>
<dbReference type="Proteomes" id="UP001184230">
    <property type="component" value="Unassembled WGS sequence"/>
</dbReference>
<dbReference type="CDD" id="cd00156">
    <property type="entry name" value="REC"/>
    <property type="match status" value="1"/>
</dbReference>